<dbReference type="Proteomes" id="UP000805085">
    <property type="component" value="Unassembled WGS sequence"/>
</dbReference>
<gene>
    <name evidence="2" type="ORF">HNV10_12620</name>
</gene>
<comment type="caution">
    <text evidence="2">The sequence shown here is derived from an EMBL/GenBank/DDBJ whole genome shotgun (WGS) entry which is preliminary data.</text>
</comment>
<dbReference type="Gene3D" id="2.30.29.50">
    <property type="entry name" value="Bacterial Pleckstrin homology domain"/>
    <property type="match status" value="1"/>
</dbReference>
<accession>A0ABX2E7T1</accession>
<evidence type="ECO:0000259" key="1">
    <source>
        <dbReference type="Pfam" id="PF08000"/>
    </source>
</evidence>
<evidence type="ECO:0000313" key="3">
    <source>
        <dbReference type="Proteomes" id="UP000805085"/>
    </source>
</evidence>
<organism evidence="2 3">
    <name type="scientific">Winogradskyella litoriviva</name>
    <dbReference type="NCBI Taxonomy" id="1220182"/>
    <lineage>
        <taxon>Bacteria</taxon>
        <taxon>Pseudomonadati</taxon>
        <taxon>Bacteroidota</taxon>
        <taxon>Flavobacteriia</taxon>
        <taxon>Flavobacteriales</taxon>
        <taxon>Flavobacteriaceae</taxon>
        <taxon>Winogradskyella</taxon>
    </lineage>
</organism>
<feature type="domain" description="Bacterial Pleckstrin homology" evidence="1">
    <location>
        <begin position="3"/>
        <end position="89"/>
    </location>
</feature>
<evidence type="ECO:0000313" key="2">
    <source>
        <dbReference type="EMBL" id="NRD24096.1"/>
    </source>
</evidence>
<name>A0ABX2E7T1_9FLAO</name>
<keyword evidence="3" id="KW-1185">Reference proteome</keyword>
<dbReference type="InterPro" id="IPR012544">
    <property type="entry name" value="PHb"/>
</dbReference>
<protein>
    <submittedName>
        <fullName evidence="2">PH domain-containing protein</fullName>
    </submittedName>
</protein>
<reference evidence="2 3" key="1">
    <citation type="journal article" date="2015" name="Int. J. Syst. Evol. Microbiol.">
        <title>Winogradskyella litoriviva sp. nov., isolated from coastal seawater.</title>
        <authorList>
            <person name="Nedashkovskaya O.I."/>
            <person name="Kukhlevskiy A.D."/>
            <person name="Zhukova N.V."/>
            <person name="Kim S.J."/>
            <person name="Rhee S.K."/>
            <person name="Mikhailov V.V."/>
        </authorList>
    </citation>
    <scope>NUCLEOTIDE SEQUENCE [LARGE SCALE GENOMIC DNA]</scope>
    <source>
        <strain evidence="2 3">KMM6491</strain>
    </source>
</reference>
<dbReference type="InterPro" id="IPR037063">
    <property type="entry name" value="PHb_sf"/>
</dbReference>
<dbReference type="SUPFAM" id="SSF50729">
    <property type="entry name" value="PH domain-like"/>
    <property type="match status" value="1"/>
</dbReference>
<sequence>MLKAYTHTRDKVVFTTHRIICYDVQGLTGSKKEIRFFPYSKRTSFSVETAGFFDGDSDFKIWDSGVGCFGIKFGRSIDIRKIGFFLAKTVV</sequence>
<dbReference type="EMBL" id="JABRWQ010000005">
    <property type="protein sequence ID" value="NRD24096.1"/>
    <property type="molecule type" value="Genomic_DNA"/>
</dbReference>
<dbReference type="Pfam" id="PF08000">
    <property type="entry name" value="bPH_1"/>
    <property type="match status" value="1"/>
</dbReference>
<proteinExistence type="predicted"/>
<dbReference type="RefSeq" id="WP_173301904.1">
    <property type="nucleotide sequence ID" value="NZ_JABRWQ010000005.1"/>
</dbReference>